<dbReference type="SMART" id="SM00105">
    <property type="entry name" value="ArfGap"/>
    <property type="match status" value="1"/>
</dbReference>
<dbReference type="CDD" id="cd08839">
    <property type="entry name" value="ArfGap_SMAP"/>
    <property type="match status" value="1"/>
</dbReference>
<feature type="compositionally biased region" description="Polar residues" evidence="6">
    <location>
        <begin position="279"/>
        <end position="291"/>
    </location>
</feature>
<keyword evidence="1" id="KW-0343">GTPase activation</keyword>
<dbReference type="EMBL" id="MCGT01000005">
    <property type="protein sequence ID" value="ORX59692.1"/>
    <property type="molecule type" value="Genomic_DNA"/>
</dbReference>
<evidence type="ECO:0000256" key="2">
    <source>
        <dbReference type="ARBA" id="ARBA00022723"/>
    </source>
</evidence>
<evidence type="ECO:0000256" key="5">
    <source>
        <dbReference type="PROSITE-ProRule" id="PRU00288"/>
    </source>
</evidence>
<evidence type="ECO:0000256" key="6">
    <source>
        <dbReference type="SAM" id="MobiDB-lite"/>
    </source>
</evidence>
<dbReference type="PANTHER" id="PTHR45705">
    <property type="entry name" value="FI20236P1"/>
    <property type="match status" value="1"/>
</dbReference>
<feature type="compositionally biased region" description="Low complexity" evidence="6">
    <location>
        <begin position="241"/>
        <end position="256"/>
    </location>
</feature>
<evidence type="ECO:0000256" key="3">
    <source>
        <dbReference type="ARBA" id="ARBA00022771"/>
    </source>
</evidence>
<accession>A0A1X2GRR1</accession>
<dbReference type="AlphaFoldDB" id="A0A1X2GRR1"/>
<dbReference type="PANTHER" id="PTHR45705:SF1">
    <property type="entry name" value="FI20236P1"/>
    <property type="match status" value="1"/>
</dbReference>
<proteinExistence type="predicted"/>
<dbReference type="Gene3D" id="1.10.220.150">
    <property type="entry name" value="Arf GTPase activating protein"/>
    <property type="match status" value="1"/>
</dbReference>
<feature type="domain" description="Arf-GAP" evidence="7">
    <location>
        <begin position="18"/>
        <end position="133"/>
    </location>
</feature>
<name>A0A1X2GRR1_9FUNG</name>
<dbReference type="GO" id="GO:0005096">
    <property type="term" value="F:GTPase activator activity"/>
    <property type="evidence" value="ECO:0007669"/>
    <property type="project" value="UniProtKB-KW"/>
</dbReference>
<sequence>MSTRFTRTADKAQSEKNATTLKSLLQVQGNKYCADCGRKDPRWASWNLGIFVCIRCSGIHRSLGTHISKVKSVDLDSWTPDQIENMRIWGNERANLYWEANVKNHRPNENNMELWIRSKYEMKRFALKGPMPDPSQLGTPSSSSQEPAPAKPPQREESTPKAAPKKEFNSLDDFFGSSSPAAAPVSNTASQLQGADFFSSPTNTAPPTQQQPQPKQPDFKSSILSLYNQPPPQMAPSNNGFASAFQQPTAFQQQPPMDQSWGSFVTNSAPARSPPAAIQGSQFFGQPANPITTAKPTHDFIAYQPFPSAFADLLGGYSSSSASKTNTASPAPKKLGNDAIADLLG</sequence>
<dbReference type="GO" id="GO:0005737">
    <property type="term" value="C:cytoplasm"/>
    <property type="evidence" value="ECO:0007669"/>
    <property type="project" value="TreeGrafter"/>
</dbReference>
<dbReference type="InterPro" id="IPR038508">
    <property type="entry name" value="ArfGAP_dom_sf"/>
</dbReference>
<dbReference type="STRING" id="101127.A0A1X2GRR1"/>
<dbReference type="PROSITE" id="PS50115">
    <property type="entry name" value="ARFGAP"/>
    <property type="match status" value="1"/>
</dbReference>
<feature type="compositionally biased region" description="Basic and acidic residues" evidence="6">
    <location>
        <begin position="153"/>
        <end position="169"/>
    </location>
</feature>
<dbReference type="PRINTS" id="PR00405">
    <property type="entry name" value="REVINTRACTNG"/>
</dbReference>
<organism evidence="8 9">
    <name type="scientific">Hesseltinella vesiculosa</name>
    <dbReference type="NCBI Taxonomy" id="101127"/>
    <lineage>
        <taxon>Eukaryota</taxon>
        <taxon>Fungi</taxon>
        <taxon>Fungi incertae sedis</taxon>
        <taxon>Mucoromycota</taxon>
        <taxon>Mucoromycotina</taxon>
        <taxon>Mucoromycetes</taxon>
        <taxon>Mucorales</taxon>
        <taxon>Cunninghamellaceae</taxon>
        <taxon>Hesseltinella</taxon>
    </lineage>
</organism>
<dbReference type="GO" id="GO:0008270">
    <property type="term" value="F:zinc ion binding"/>
    <property type="evidence" value="ECO:0007669"/>
    <property type="project" value="UniProtKB-KW"/>
</dbReference>
<keyword evidence="4" id="KW-0862">Zinc</keyword>
<feature type="compositionally biased region" description="Polar residues" evidence="6">
    <location>
        <begin position="176"/>
        <end position="205"/>
    </location>
</feature>
<feature type="region of interest" description="Disordered" evidence="6">
    <location>
        <begin position="318"/>
        <end position="345"/>
    </location>
</feature>
<gene>
    <name evidence="8" type="ORF">DM01DRAFT_345011</name>
</gene>
<protein>
    <submittedName>
        <fullName evidence="8">ArfGap-domain-containing protein</fullName>
    </submittedName>
</protein>
<evidence type="ECO:0000256" key="4">
    <source>
        <dbReference type="ARBA" id="ARBA00022833"/>
    </source>
</evidence>
<evidence type="ECO:0000313" key="9">
    <source>
        <dbReference type="Proteomes" id="UP000242146"/>
    </source>
</evidence>
<dbReference type="FunFam" id="1.10.220.150:FF:000009">
    <property type="entry name" value="stromal membrane-associated protein 1 isoform X1"/>
    <property type="match status" value="1"/>
</dbReference>
<dbReference type="SUPFAM" id="SSF57863">
    <property type="entry name" value="ArfGap/RecO-like zinc finger"/>
    <property type="match status" value="1"/>
</dbReference>
<evidence type="ECO:0000256" key="1">
    <source>
        <dbReference type="ARBA" id="ARBA00022468"/>
    </source>
</evidence>
<dbReference type="InterPro" id="IPR044732">
    <property type="entry name" value="ArfGAP_SMAP1-like"/>
</dbReference>
<keyword evidence="2" id="KW-0479">Metal-binding</keyword>
<feature type="compositionally biased region" description="Low complexity" evidence="6">
    <location>
        <begin position="318"/>
        <end position="332"/>
    </location>
</feature>
<dbReference type="Proteomes" id="UP000242146">
    <property type="component" value="Unassembled WGS sequence"/>
</dbReference>
<dbReference type="InterPro" id="IPR051718">
    <property type="entry name" value="ARF_GTPase-activating"/>
</dbReference>
<feature type="compositionally biased region" description="Polar residues" evidence="6">
    <location>
        <begin position="260"/>
        <end position="270"/>
    </location>
</feature>
<reference evidence="8 9" key="1">
    <citation type="submission" date="2016-07" db="EMBL/GenBank/DDBJ databases">
        <title>Pervasive Adenine N6-methylation of Active Genes in Fungi.</title>
        <authorList>
            <consortium name="DOE Joint Genome Institute"/>
            <person name="Mondo S.J."/>
            <person name="Dannebaum R.O."/>
            <person name="Kuo R.C."/>
            <person name="Labutti K."/>
            <person name="Haridas S."/>
            <person name="Kuo A."/>
            <person name="Salamov A."/>
            <person name="Ahrendt S.R."/>
            <person name="Lipzen A."/>
            <person name="Sullivan W."/>
            <person name="Andreopoulos W.B."/>
            <person name="Clum A."/>
            <person name="Lindquist E."/>
            <person name="Daum C."/>
            <person name="Ramamoorthy G.K."/>
            <person name="Gryganskyi A."/>
            <person name="Culley D."/>
            <person name="Magnuson J.K."/>
            <person name="James T.Y."/>
            <person name="O'Malley M.A."/>
            <person name="Stajich J.E."/>
            <person name="Spatafora J.W."/>
            <person name="Visel A."/>
            <person name="Grigoriev I.V."/>
        </authorList>
    </citation>
    <scope>NUCLEOTIDE SEQUENCE [LARGE SCALE GENOMIC DNA]</scope>
    <source>
        <strain evidence="8 9">NRRL 3301</strain>
    </source>
</reference>
<dbReference type="Pfam" id="PF01412">
    <property type="entry name" value="ArfGap"/>
    <property type="match status" value="1"/>
</dbReference>
<comment type="caution">
    <text evidence="8">The sequence shown here is derived from an EMBL/GenBank/DDBJ whole genome shotgun (WGS) entry which is preliminary data.</text>
</comment>
<feature type="region of interest" description="Disordered" evidence="6">
    <location>
        <begin position="127"/>
        <end position="291"/>
    </location>
</feature>
<dbReference type="OrthoDB" id="10266696at2759"/>
<keyword evidence="9" id="KW-1185">Reference proteome</keyword>
<feature type="compositionally biased region" description="Polar residues" evidence="6">
    <location>
        <begin position="136"/>
        <end position="146"/>
    </location>
</feature>
<evidence type="ECO:0000313" key="8">
    <source>
        <dbReference type="EMBL" id="ORX59692.1"/>
    </source>
</evidence>
<dbReference type="InterPro" id="IPR001164">
    <property type="entry name" value="ArfGAP_dom"/>
</dbReference>
<keyword evidence="3 5" id="KW-0863">Zinc-finger</keyword>
<dbReference type="InterPro" id="IPR037278">
    <property type="entry name" value="ARFGAP/RecO"/>
</dbReference>
<evidence type="ECO:0000259" key="7">
    <source>
        <dbReference type="PROSITE" id="PS50115"/>
    </source>
</evidence>